<proteinExistence type="predicted"/>
<sequence>MGLCMSSAHPSAHPSSQRLAYIGAQLKEPREALLLRPDVPCSCTIDANTELCGCRSLFTSRVKRQGDLGIRHVSSGIGTGDCEICLCCSAARRRGCNNVRYTSLVYQALLSLRSLHFHSHTLRTLQPAGGSALGPY</sequence>
<dbReference type="Proteomes" id="UP001066276">
    <property type="component" value="Chromosome 5"/>
</dbReference>
<dbReference type="AlphaFoldDB" id="A0AAV7R7W5"/>
<dbReference type="EMBL" id="JANPWB010000009">
    <property type="protein sequence ID" value="KAJ1148881.1"/>
    <property type="molecule type" value="Genomic_DNA"/>
</dbReference>
<accession>A0AAV7R7W5</accession>
<name>A0AAV7R7W5_PLEWA</name>
<organism evidence="1 2">
    <name type="scientific">Pleurodeles waltl</name>
    <name type="common">Iberian ribbed newt</name>
    <dbReference type="NCBI Taxonomy" id="8319"/>
    <lineage>
        <taxon>Eukaryota</taxon>
        <taxon>Metazoa</taxon>
        <taxon>Chordata</taxon>
        <taxon>Craniata</taxon>
        <taxon>Vertebrata</taxon>
        <taxon>Euteleostomi</taxon>
        <taxon>Amphibia</taxon>
        <taxon>Batrachia</taxon>
        <taxon>Caudata</taxon>
        <taxon>Salamandroidea</taxon>
        <taxon>Salamandridae</taxon>
        <taxon>Pleurodelinae</taxon>
        <taxon>Pleurodeles</taxon>
    </lineage>
</organism>
<evidence type="ECO:0000313" key="2">
    <source>
        <dbReference type="Proteomes" id="UP001066276"/>
    </source>
</evidence>
<comment type="caution">
    <text evidence="1">The sequence shown here is derived from an EMBL/GenBank/DDBJ whole genome shotgun (WGS) entry which is preliminary data.</text>
</comment>
<gene>
    <name evidence="1" type="ORF">NDU88_001705</name>
</gene>
<protein>
    <submittedName>
        <fullName evidence="1">Uncharacterized protein</fullName>
    </submittedName>
</protein>
<reference evidence="1" key="1">
    <citation type="journal article" date="2022" name="bioRxiv">
        <title>Sequencing and chromosome-scale assembly of the giantPleurodeles waltlgenome.</title>
        <authorList>
            <person name="Brown T."/>
            <person name="Elewa A."/>
            <person name="Iarovenko S."/>
            <person name="Subramanian E."/>
            <person name="Araus A.J."/>
            <person name="Petzold A."/>
            <person name="Susuki M."/>
            <person name="Suzuki K.-i.T."/>
            <person name="Hayashi T."/>
            <person name="Toyoda A."/>
            <person name="Oliveira C."/>
            <person name="Osipova E."/>
            <person name="Leigh N.D."/>
            <person name="Simon A."/>
            <person name="Yun M.H."/>
        </authorList>
    </citation>
    <scope>NUCLEOTIDE SEQUENCE</scope>
    <source>
        <strain evidence="1">20211129_DDA</strain>
        <tissue evidence="1">Liver</tissue>
    </source>
</reference>
<keyword evidence="2" id="KW-1185">Reference proteome</keyword>
<evidence type="ECO:0000313" key="1">
    <source>
        <dbReference type="EMBL" id="KAJ1148881.1"/>
    </source>
</evidence>